<dbReference type="Pfam" id="PF20093">
    <property type="entry name" value="DUF6484"/>
    <property type="match status" value="1"/>
</dbReference>
<evidence type="ECO:0000259" key="2">
    <source>
        <dbReference type="Pfam" id="PF20093"/>
    </source>
</evidence>
<dbReference type="KEGG" id="fmr:Fuma_03989"/>
<dbReference type="InterPro" id="IPR045506">
    <property type="entry name" value="DUF6484"/>
</dbReference>
<feature type="region of interest" description="Disordered" evidence="1">
    <location>
        <begin position="1"/>
        <end position="20"/>
    </location>
</feature>
<evidence type="ECO:0000313" key="4">
    <source>
        <dbReference type="Proteomes" id="UP000187735"/>
    </source>
</evidence>
<accession>A0A1P8WJX4</accession>
<evidence type="ECO:0000313" key="3">
    <source>
        <dbReference type="EMBL" id="APZ94357.1"/>
    </source>
</evidence>
<dbReference type="AlphaFoldDB" id="A0A1P8WJX4"/>
<gene>
    <name evidence="3" type="ORF">Fuma_03989</name>
</gene>
<sequence>MATQTDSTRPPAEVSSASSLNDIVSGTQKSAAAATPPATFPAVLTATLAELSEDGPVVTLQNGEQRLARTTVPLTPDSIARSVVLVFENGDANLPIIMGVIAGQPLLPVLLEKSSPIVGEDTTAKVDGERVILEGKKEIVLKCGKASITLTRAGKVLIQGAYVSSRSSGVQRIRGGSVHIN</sequence>
<proteinExistence type="predicted"/>
<dbReference type="EMBL" id="CP017641">
    <property type="protein sequence ID" value="APZ94357.1"/>
    <property type="molecule type" value="Genomic_DNA"/>
</dbReference>
<dbReference type="Proteomes" id="UP000187735">
    <property type="component" value="Chromosome"/>
</dbReference>
<name>A0A1P8WJX4_9PLAN</name>
<organism evidence="3 4">
    <name type="scientific">Fuerstiella marisgermanici</name>
    <dbReference type="NCBI Taxonomy" id="1891926"/>
    <lineage>
        <taxon>Bacteria</taxon>
        <taxon>Pseudomonadati</taxon>
        <taxon>Planctomycetota</taxon>
        <taxon>Planctomycetia</taxon>
        <taxon>Planctomycetales</taxon>
        <taxon>Planctomycetaceae</taxon>
        <taxon>Fuerstiella</taxon>
    </lineage>
</organism>
<keyword evidence="4" id="KW-1185">Reference proteome</keyword>
<dbReference type="RefSeq" id="WP_218922216.1">
    <property type="nucleotide sequence ID" value="NZ_CP017641.1"/>
</dbReference>
<reference evidence="3 4" key="1">
    <citation type="journal article" date="2016" name="Front. Microbiol.">
        <title>Fuerstia marisgermanicae gen. nov., sp. nov., an Unusual Member of the Phylum Planctomycetes from the German Wadden Sea.</title>
        <authorList>
            <person name="Kohn T."/>
            <person name="Heuer A."/>
            <person name="Jogler M."/>
            <person name="Vollmers J."/>
            <person name="Boedeker C."/>
            <person name="Bunk B."/>
            <person name="Rast P."/>
            <person name="Borchert D."/>
            <person name="Glockner I."/>
            <person name="Freese H.M."/>
            <person name="Klenk H.P."/>
            <person name="Overmann J."/>
            <person name="Kaster A.K."/>
            <person name="Rohde M."/>
            <person name="Wiegand S."/>
            <person name="Jogler C."/>
        </authorList>
    </citation>
    <scope>NUCLEOTIDE SEQUENCE [LARGE SCALE GENOMIC DNA]</scope>
    <source>
        <strain evidence="3 4">NH11</strain>
    </source>
</reference>
<dbReference type="STRING" id="1891926.Fuma_03989"/>
<evidence type="ECO:0000256" key="1">
    <source>
        <dbReference type="SAM" id="MobiDB-lite"/>
    </source>
</evidence>
<protein>
    <recommendedName>
        <fullName evidence="2">DUF6484 domain-containing protein</fullName>
    </recommendedName>
</protein>
<feature type="domain" description="DUF6484" evidence="2">
    <location>
        <begin position="46"/>
        <end position="101"/>
    </location>
</feature>